<sequence length="50" mass="6009">MSILLFPLKNRYKSLPMRTCLFVIYVCLCVTTYMYMRFNGINIRTSVKCY</sequence>
<comment type="caution">
    <text evidence="2">The sequence shown here is derived from an EMBL/GenBank/DDBJ whole genome shotgun (WGS) entry which is preliminary data.</text>
</comment>
<name>A0A7J9MNY3_GOSSC</name>
<feature type="transmembrane region" description="Helical" evidence="1">
    <location>
        <begin position="15"/>
        <end position="36"/>
    </location>
</feature>
<evidence type="ECO:0000313" key="2">
    <source>
        <dbReference type="EMBL" id="MBA0872835.1"/>
    </source>
</evidence>
<dbReference type="EMBL" id="JABFAF010000012">
    <property type="protein sequence ID" value="MBA0872835.1"/>
    <property type="molecule type" value="Genomic_DNA"/>
</dbReference>
<keyword evidence="1" id="KW-1133">Transmembrane helix</keyword>
<reference evidence="2 3" key="1">
    <citation type="journal article" date="2019" name="Genome Biol. Evol.">
        <title>Insights into the evolution of the New World diploid cottons (Gossypium, subgenus Houzingenia) based on genome sequencing.</title>
        <authorList>
            <person name="Grover C.E."/>
            <person name="Arick M.A. 2nd"/>
            <person name="Thrash A."/>
            <person name="Conover J.L."/>
            <person name="Sanders W.S."/>
            <person name="Peterson D.G."/>
            <person name="Frelichowski J.E."/>
            <person name="Scheffler J.A."/>
            <person name="Scheffler B.E."/>
            <person name="Wendel J.F."/>
        </authorList>
    </citation>
    <scope>NUCLEOTIDE SEQUENCE [LARGE SCALE GENOMIC DNA]</scope>
    <source>
        <strain evidence="2">1</strain>
        <tissue evidence="2">Leaf</tissue>
    </source>
</reference>
<protein>
    <submittedName>
        <fullName evidence="2">Uncharacterized protein</fullName>
    </submittedName>
</protein>
<keyword evidence="3" id="KW-1185">Reference proteome</keyword>
<feature type="non-terminal residue" evidence="2">
    <location>
        <position position="50"/>
    </location>
</feature>
<dbReference type="Proteomes" id="UP000593576">
    <property type="component" value="Unassembled WGS sequence"/>
</dbReference>
<keyword evidence="1" id="KW-0472">Membrane</keyword>
<proteinExistence type="predicted"/>
<gene>
    <name evidence="2" type="ORF">Goshw_021494</name>
</gene>
<organism evidence="2 3">
    <name type="scientific">Gossypium schwendimanii</name>
    <name type="common">Cotton</name>
    <dbReference type="NCBI Taxonomy" id="34291"/>
    <lineage>
        <taxon>Eukaryota</taxon>
        <taxon>Viridiplantae</taxon>
        <taxon>Streptophyta</taxon>
        <taxon>Embryophyta</taxon>
        <taxon>Tracheophyta</taxon>
        <taxon>Spermatophyta</taxon>
        <taxon>Magnoliopsida</taxon>
        <taxon>eudicotyledons</taxon>
        <taxon>Gunneridae</taxon>
        <taxon>Pentapetalae</taxon>
        <taxon>rosids</taxon>
        <taxon>malvids</taxon>
        <taxon>Malvales</taxon>
        <taxon>Malvaceae</taxon>
        <taxon>Malvoideae</taxon>
        <taxon>Gossypium</taxon>
    </lineage>
</organism>
<evidence type="ECO:0000256" key="1">
    <source>
        <dbReference type="SAM" id="Phobius"/>
    </source>
</evidence>
<dbReference type="AlphaFoldDB" id="A0A7J9MNY3"/>
<keyword evidence="1" id="KW-0812">Transmembrane</keyword>
<accession>A0A7J9MNY3</accession>
<evidence type="ECO:0000313" key="3">
    <source>
        <dbReference type="Proteomes" id="UP000593576"/>
    </source>
</evidence>